<dbReference type="Pfam" id="PF01263">
    <property type="entry name" value="Aldose_epim"/>
    <property type="match status" value="1"/>
</dbReference>
<evidence type="ECO:0008006" key="2">
    <source>
        <dbReference type="Google" id="ProtNLM"/>
    </source>
</evidence>
<dbReference type="AlphaFoldDB" id="A0A382Z358"/>
<evidence type="ECO:0000313" key="1">
    <source>
        <dbReference type="EMBL" id="SVD89629.1"/>
    </source>
</evidence>
<reference evidence="1" key="1">
    <citation type="submission" date="2018-05" db="EMBL/GenBank/DDBJ databases">
        <authorList>
            <person name="Lanie J.A."/>
            <person name="Ng W.-L."/>
            <person name="Kazmierczak K.M."/>
            <person name="Andrzejewski T.M."/>
            <person name="Davidsen T.M."/>
            <person name="Wayne K.J."/>
            <person name="Tettelin H."/>
            <person name="Glass J.I."/>
            <person name="Rusch D."/>
            <person name="Podicherti R."/>
            <person name="Tsui H.-C.T."/>
            <person name="Winkler M.E."/>
        </authorList>
    </citation>
    <scope>NUCLEOTIDE SEQUENCE</scope>
</reference>
<dbReference type="SUPFAM" id="SSF74650">
    <property type="entry name" value="Galactose mutarotase-like"/>
    <property type="match status" value="1"/>
</dbReference>
<dbReference type="InterPro" id="IPR011013">
    <property type="entry name" value="Gal_mutarotase_sf_dom"/>
</dbReference>
<proteinExistence type="predicted"/>
<gene>
    <name evidence="1" type="ORF">METZ01_LOCUS442483</name>
</gene>
<dbReference type="GO" id="GO:0016853">
    <property type="term" value="F:isomerase activity"/>
    <property type="evidence" value="ECO:0007669"/>
    <property type="project" value="InterPro"/>
</dbReference>
<dbReference type="InterPro" id="IPR008183">
    <property type="entry name" value="Aldose_1/G6P_1-epimerase"/>
</dbReference>
<name>A0A382Z358_9ZZZZ</name>
<dbReference type="EMBL" id="UINC01180437">
    <property type="protein sequence ID" value="SVD89629.1"/>
    <property type="molecule type" value="Genomic_DNA"/>
</dbReference>
<feature type="non-terminal residue" evidence="1">
    <location>
        <position position="128"/>
    </location>
</feature>
<dbReference type="InterPro" id="IPR014718">
    <property type="entry name" value="GH-type_carb-bd"/>
</dbReference>
<sequence>MPENIKIKNNHAQVTISPEAGASLRSIKVKKGDRHFELLSGGDNNHNPTRLPPGEGSFVMAPWVNRIRDGKLVTPNGVHQIPLNAPPHAIHGLVRESKWQIDSITDLAIEMSINLSKPWPFKGHIKYS</sequence>
<organism evidence="1">
    <name type="scientific">marine metagenome</name>
    <dbReference type="NCBI Taxonomy" id="408172"/>
    <lineage>
        <taxon>unclassified sequences</taxon>
        <taxon>metagenomes</taxon>
        <taxon>ecological metagenomes</taxon>
    </lineage>
</organism>
<dbReference type="GO" id="GO:0005975">
    <property type="term" value="P:carbohydrate metabolic process"/>
    <property type="evidence" value="ECO:0007669"/>
    <property type="project" value="InterPro"/>
</dbReference>
<accession>A0A382Z358</accession>
<protein>
    <recommendedName>
        <fullName evidence="2">Aldose 1-epimerase</fullName>
    </recommendedName>
</protein>
<dbReference type="GO" id="GO:0030246">
    <property type="term" value="F:carbohydrate binding"/>
    <property type="evidence" value="ECO:0007669"/>
    <property type="project" value="InterPro"/>
</dbReference>
<dbReference type="Gene3D" id="2.70.98.10">
    <property type="match status" value="1"/>
</dbReference>